<reference evidence="1 2" key="1">
    <citation type="submission" date="2024-02" db="EMBL/GenBank/DDBJ databases">
        <title>De novo assembly and annotation of 12 fungi associated with fruit tree decline syndrome in Ontario, Canada.</title>
        <authorList>
            <person name="Sulman M."/>
            <person name="Ellouze W."/>
            <person name="Ilyukhin E."/>
        </authorList>
    </citation>
    <scope>NUCLEOTIDE SEQUENCE [LARGE SCALE GENOMIC DNA]</scope>
    <source>
        <strain evidence="1 2">M169</strain>
    </source>
</reference>
<accession>A0ABR1PNT1</accession>
<gene>
    <name evidence="1" type="ORF">SLS63_000989</name>
</gene>
<evidence type="ECO:0000313" key="2">
    <source>
        <dbReference type="Proteomes" id="UP001430848"/>
    </source>
</evidence>
<evidence type="ECO:0000313" key="1">
    <source>
        <dbReference type="EMBL" id="KAK7741435.1"/>
    </source>
</evidence>
<organism evidence="1 2">
    <name type="scientific">Diaporthe eres</name>
    <name type="common">Phomopsis oblonga</name>
    <dbReference type="NCBI Taxonomy" id="83184"/>
    <lineage>
        <taxon>Eukaryota</taxon>
        <taxon>Fungi</taxon>
        <taxon>Dikarya</taxon>
        <taxon>Ascomycota</taxon>
        <taxon>Pezizomycotina</taxon>
        <taxon>Sordariomycetes</taxon>
        <taxon>Sordariomycetidae</taxon>
        <taxon>Diaporthales</taxon>
        <taxon>Diaporthaceae</taxon>
        <taxon>Diaporthe</taxon>
        <taxon>Diaporthe eres species complex</taxon>
    </lineage>
</organism>
<keyword evidence="2" id="KW-1185">Reference proteome</keyword>
<proteinExistence type="predicted"/>
<sequence>MFTTIATLIVDGMSRIGLADNGGNLGHVMDRYEWMDWLPSKISDPGSYFDRLLKGKTVVLPPNTTTGAKLTRMHWDVTVSGLAYRASSTAVYLAIAVMFACSTIGACHSAHMLISRNSSEAWDSIEEIIVLSQLSRPSASARLANTSGGIHASAAYKSKVQILERTGNALGNDEEAVQLFLDPAQDPALKLIQANQTYGRGP</sequence>
<protein>
    <submittedName>
        <fullName evidence="1">Uncharacterized protein</fullName>
    </submittedName>
</protein>
<name>A0ABR1PNT1_DIAER</name>
<comment type="caution">
    <text evidence="1">The sequence shown here is derived from an EMBL/GenBank/DDBJ whole genome shotgun (WGS) entry which is preliminary data.</text>
</comment>
<dbReference type="EMBL" id="JAKNSF020000002">
    <property type="protein sequence ID" value="KAK7741435.1"/>
    <property type="molecule type" value="Genomic_DNA"/>
</dbReference>
<dbReference type="Proteomes" id="UP001430848">
    <property type="component" value="Unassembled WGS sequence"/>
</dbReference>